<feature type="region of interest" description="Disordered" evidence="1">
    <location>
        <begin position="64"/>
        <end position="90"/>
    </location>
</feature>
<dbReference type="Proteomes" id="UP001233999">
    <property type="component" value="Unassembled WGS sequence"/>
</dbReference>
<evidence type="ECO:0000313" key="3">
    <source>
        <dbReference type="Proteomes" id="UP001233999"/>
    </source>
</evidence>
<reference evidence="2" key="1">
    <citation type="journal article" date="2023" name="IScience">
        <title>Live-bearing cockroach genome reveals convergent evolutionary mechanisms linked to viviparity in insects and beyond.</title>
        <authorList>
            <person name="Fouks B."/>
            <person name="Harrison M.C."/>
            <person name="Mikhailova A.A."/>
            <person name="Marchal E."/>
            <person name="English S."/>
            <person name="Carruthers M."/>
            <person name="Jennings E.C."/>
            <person name="Chiamaka E.L."/>
            <person name="Frigard R.A."/>
            <person name="Pippel M."/>
            <person name="Attardo G.M."/>
            <person name="Benoit J.B."/>
            <person name="Bornberg-Bauer E."/>
            <person name="Tobe S.S."/>
        </authorList>
    </citation>
    <scope>NUCLEOTIDE SEQUENCE</scope>
    <source>
        <strain evidence="2">Stay&amp;Tobe</strain>
    </source>
</reference>
<feature type="compositionally biased region" description="Polar residues" evidence="1">
    <location>
        <begin position="9"/>
        <end position="20"/>
    </location>
</feature>
<feature type="non-terminal residue" evidence="2">
    <location>
        <position position="1"/>
    </location>
</feature>
<reference evidence="2" key="2">
    <citation type="submission" date="2023-05" db="EMBL/GenBank/DDBJ databases">
        <authorList>
            <person name="Fouks B."/>
        </authorList>
    </citation>
    <scope>NUCLEOTIDE SEQUENCE</scope>
    <source>
        <strain evidence="2">Stay&amp;Tobe</strain>
        <tissue evidence="2">Testes</tissue>
    </source>
</reference>
<evidence type="ECO:0000313" key="2">
    <source>
        <dbReference type="EMBL" id="KAJ9578076.1"/>
    </source>
</evidence>
<gene>
    <name evidence="2" type="ORF">L9F63_025060</name>
</gene>
<feature type="region of interest" description="Disordered" evidence="1">
    <location>
        <begin position="1"/>
        <end position="41"/>
    </location>
</feature>
<evidence type="ECO:0000256" key="1">
    <source>
        <dbReference type="SAM" id="MobiDB-lite"/>
    </source>
</evidence>
<dbReference type="AlphaFoldDB" id="A0AAD7ZCM8"/>
<feature type="compositionally biased region" description="Low complexity" evidence="1">
    <location>
        <begin position="23"/>
        <end position="34"/>
    </location>
</feature>
<sequence>MTGRERKLLNTQRTESSADSDYSFESHASSSVESRSPREMDECSEVFLELPQWCKRNQSGAPVATIDSPLSSISHSPDDSENVATTQTSSLEKASTSDYCAYIPSSLLASGDMEMMLSKRTCFQTEKVTSVKYSGVEMEEKSNGKMTAPISHHGSYHFSEASTVTTSTTKSPSKAKHTTIRHMENIYIMEFPV</sequence>
<accession>A0AAD7ZCM8</accession>
<protein>
    <submittedName>
        <fullName evidence="2">Uncharacterized protein</fullName>
    </submittedName>
</protein>
<dbReference type="EMBL" id="JASPKZ010009030">
    <property type="protein sequence ID" value="KAJ9578076.1"/>
    <property type="molecule type" value="Genomic_DNA"/>
</dbReference>
<proteinExistence type="predicted"/>
<name>A0AAD7ZCM8_DIPPU</name>
<keyword evidence="3" id="KW-1185">Reference proteome</keyword>
<comment type="caution">
    <text evidence="2">The sequence shown here is derived from an EMBL/GenBank/DDBJ whole genome shotgun (WGS) entry which is preliminary data.</text>
</comment>
<organism evidence="2 3">
    <name type="scientific">Diploptera punctata</name>
    <name type="common">Pacific beetle cockroach</name>
    <dbReference type="NCBI Taxonomy" id="6984"/>
    <lineage>
        <taxon>Eukaryota</taxon>
        <taxon>Metazoa</taxon>
        <taxon>Ecdysozoa</taxon>
        <taxon>Arthropoda</taxon>
        <taxon>Hexapoda</taxon>
        <taxon>Insecta</taxon>
        <taxon>Pterygota</taxon>
        <taxon>Neoptera</taxon>
        <taxon>Polyneoptera</taxon>
        <taxon>Dictyoptera</taxon>
        <taxon>Blattodea</taxon>
        <taxon>Blaberoidea</taxon>
        <taxon>Blaberidae</taxon>
        <taxon>Diplopterinae</taxon>
        <taxon>Diploptera</taxon>
    </lineage>
</organism>